<keyword evidence="2" id="KW-1133">Transmembrane helix</keyword>
<evidence type="ECO:0000256" key="1">
    <source>
        <dbReference type="SAM" id="MobiDB-lite"/>
    </source>
</evidence>
<reference evidence="4" key="1">
    <citation type="journal article" date="2019" name="Int. J. Syst. Evol. Microbiol.">
        <title>The Global Catalogue of Microorganisms (GCM) 10K type strain sequencing project: providing services to taxonomists for standard genome sequencing and annotation.</title>
        <authorList>
            <consortium name="The Broad Institute Genomics Platform"/>
            <consortium name="The Broad Institute Genome Sequencing Center for Infectious Disease"/>
            <person name="Wu L."/>
            <person name="Ma J."/>
        </authorList>
    </citation>
    <scope>NUCLEOTIDE SEQUENCE [LARGE SCALE GENOMIC DNA]</scope>
    <source>
        <strain evidence="4">JCM 17441</strain>
    </source>
</reference>
<evidence type="ECO:0000313" key="3">
    <source>
        <dbReference type="EMBL" id="GAA4248933.1"/>
    </source>
</evidence>
<dbReference type="EMBL" id="BAABAT010000006">
    <property type="protein sequence ID" value="GAA4248933.1"/>
    <property type="molecule type" value="Genomic_DNA"/>
</dbReference>
<feature type="region of interest" description="Disordered" evidence="1">
    <location>
        <begin position="67"/>
        <end position="112"/>
    </location>
</feature>
<accession>A0ABP8D7C3</accession>
<protein>
    <submittedName>
        <fullName evidence="3">Uncharacterized protein</fullName>
    </submittedName>
</protein>
<organism evidence="3 4">
    <name type="scientific">Dactylosporangium darangshiense</name>
    <dbReference type="NCBI Taxonomy" id="579108"/>
    <lineage>
        <taxon>Bacteria</taxon>
        <taxon>Bacillati</taxon>
        <taxon>Actinomycetota</taxon>
        <taxon>Actinomycetes</taxon>
        <taxon>Micromonosporales</taxon>
        <taxon>Micromonosporaceae</taxon>
        <taxon>Dactylosporangium</taxon>
    </lineage>
</organism>
<gene>
    <name evidence="3" type="ORF">GCM10022255_030940</name>
</gene>
<evidence type="ECO:0000313" key="4">
    <source>
        <dbReference type="Proteomes" id="UP001500620"/>
    </source>
</evidence>
<name>A0ABP8D7C3_9ACTN</name>
<dbReference type="RefSeq" id="WP_345126748.1">
    <property type="nucleotide sequence ID" value="NZ_BAABAT010000006.1"/>
</dbReference>
<comment type="caution">
    <text evidence="3">The sequence shown here is derived from an EMBL/GenBank/DDBJ whole genome shotgun (WGS) entry which is preliminary data.</text>
</comment>
<feature type="compositionally biased region" description="Pro residues" evidence="1">
    <location>
        <begin position="87"/>
        <end position="99"/>
    </location>
</feature>
<evidence type="ECO:0000256" key="2">
    <source>
        <dbReference type="SAM" id="Phobius"/>
    </source>
</evidence>
<keyword evidence="4" id="KW-1185">Reference proteome</keyword>
<proteinExistence type="predicted"/>
<keyword evidence="2" id="KW-0472">Membrane</keyword>
<feature type="transmembrane region" description="Helical" evidence="2">
    <location>
        <begin position="42"/>
        <end position="62"/>
    </location>
</feature>
<sequence length="365" mass="38874">MSDLEPVFMTALRDRADGDVRVEPLLDGARRRGVRHRRNRRLAAIGGSVGAVAAVLAATLLVPTGGGTPPPATSAAPSARASTARPSPTPSERPRPPAVPGLAPLTAGGTLGQGRQLHLDTTDATPFTIRWDSADGFEALEVGRYPTSRFGYDLFRVMAYTTGPALDAAIAERQANWPGKAAVEQLSAGGRPATLRWTNDWATLRWQPLDGVWALAEVKFHRMQPDPMPVIGAAEARAAMLEVAASIRYDRVLRCAAQYQLTWAPPGTRVRSCMVELPGLSTTTSLGFEVPSGGVFFVTDTTTDEVKPNKTYAGHPVEEGRDGSQIAIDGHQYTIERGDAGLSRDSLLRTLVGIRPGPATADPLA</sequence>
<keyword evidence="2" id="KW-0812">Transmembrane</keyword>
<feature type="compositionally biased region" description="Low complexity" evidence="1">
    <location>
        <begin position="73"/>
        <end position="86"/>
    </location>
</feature>
<dbReference type="Proteomes" id="UP001500620">
    <property type="component" value="Unassembled WGS sequence"/>
</dbReference>